<proteinExistence type="inferred from homology"/>
<keyword evidence="9 10" id="KW-0349">Heme</keyword>
<keyword evidence="5 10" id="KW-0560">Oxidoreductase</keyword>
<sequence>MLDAVGDVFLCSNVTWALLTVLVSLLWWRSTRPLSDVPPGPRPMIPILGNILQLETDPRKQFAKFRRRYGDLFSLYIGNKHIIVLNGFETLQDLLVKGGDKLSNRPDTKTMEMVGGYKGIISTSGKVWREQRMTSLALLRKLDFGKQSMEDKIQEESVYLLDAIAKENGMAFDPNPVIGNAVSNITCNMIFAQRYDYDNDHFQLVLHMINETLHMVGAFSAMTFFPFLDYIPGDVFGVGKVKANLEKFSEIILNPMIKHNIDNYDPDNCNSFIALYLKEMYARKTSGKETALDVKHLEQVVSDLLAAGTETTTSTLRWLLLFMATNPEVQAKCYQDVQTHVGNGRKPVLTDRDNLIYVQAVITETSRLAAVIPMGAPRSVTEDMWYKGYRLPRNSMIITNLDSVLMDEKIWGDPKVFRPERFVSEDGKLIHREELIPFSMGKRKCMAETTAKIELFLFFSHMIQKFRFITEPGKPAPGFEPAFGVTSAPRAFKICAIPR</sequence>
<dbReference type="PANTHER" id="PTHR24300:SF403">
    <property type="entry name" value="CYTOCHROME P450 306A1"/>
    <property type="match status" value="1"/>
</dbReference>
<dbReference type="PROSITE" id="PS00086">
    <property type="entry name" value="CYTOCHROME_P450"/>
    <property type="match status" value="1"/>
</dbReference>
<feature type="binding site" description="axial binding residue" evidence="9">
    <location>
        <position position="445"/>
    </location>
    <ligand>
        <name>heme</name>
        <dbReference type="ChEBI" id="CHEBI:30413"/>
    </ligand>
    <ligandPart>
        <name>Fe</name>
        <dbReference type="ChEBI" id="CHEBI:18248"/>
    </ligandPart>
</feature>
<dbReference type="InterPro" id="IPR002401">
    <property type="entry name" value="Cyt_P450_E_grp-I"/>
</dbReference>
<dbReference type="GO" id="GO:0005737">
    <property type="term" value="C:cytoplasm"/>
    <property type="evidence" value="ECO:0007669"/>
    <property type="project" value="TreeGrafter"/>
</dbReference>
<dbReference type="GO" id="GO:0016020">
    <property type="term" value="C:membrane"/>
    <property type="evidence" value="ECO:0007669"/>
    <property type="project" value="UniProtKB-SubCell"/>
</dbReference>
<evidence type="ECO:0000256" key="1">
    <source>
        <dbReference type="ARBA" id="ARBA00001971"/>
    </source>
</evidence>
<keyword evidence="8" id="KW-0472">Membrane</keyword>
<dbReference type="GO" id="GO:0016712">
    <property type="term" value="F:oxidoreductase activity, acting on paired donors, with incorporation or reduction of molecular oxygen, reduced flavin or flavoprotein as one donor, and incorporation of one atom of oxygen"/>
    <property type="evidence" value="ECO:0007669"/>
    <property type="project" value="InterPro"/>
</dbReference>
<dbReference type="PRINTS" id="PR00385">
    <property type="entry name" value="P450"/>
</dbReference>
<dbReference type="InterPro" id="IPR001128">
    <property type="entry name" value="Cyt_P450"/>
</dbReference>
<dbReference type="Gene3D" id="1.10.630.10">
    <property type="entry name" value="Cytochrome P450"/>
    <property type="match status" value="1"/>
</dbReference>
<dbReference type="Proteomes" id="UP001347796">
    <property type="component" value="Unassembled WGS sequence"/>
</dbReference>
<dbReference type="GO" id="GO:0020037">
    <property type="term" value="F:heme binding"/>
    <property type="evidence" value="ECO:0007669"/>
    <property type="project" value="InterPro"/>
</dbReference>
<name>A0AAN8JDR7_PATCE</name>
<evidence type="ECO:0000256" key="6">
    <source>
        <dbReference type="ARBA" id="ARBA00023004"/>
    </source>
</evidence>
<comment type="caution">
    <text evidence="11">The sequence shown here is derived from an EMBL/GenBank/DDBJ whole genome shotgun (WGS) entry which is preliminary data.</text>
</comment>
<dbReference type="GO" id="GO:0006082">
    <property type="term" value="P:organic acid metabolic process"/>
    <property type="evidence" value="ECO:0007669"/>
    <property type="project" value="TreeGrafter"/>
</dbReference>
<keyword evidence="4 9" id="KW-0479">Metal-binding</keyword>
<dbReference type="AlphaFoldDB" id="A0AAN8JDR7"/>
<comment type="subcellular location">
    <subcellularLocation>
        <location evidence="2">Membrane</location>
    </subcellularLocation>
</comment>
<dbReference type="FunFam" id="1.10.630.10:FF:000036">
    <property type="entry name" value="CYtochrome P450 family"/>
    <property type="match status" value="1"/>
</dbReference>
<evidence type="ECO:0000256" key="4">
    <source>
        <dbReference type="ARBA" id="ARBA00022723"/>
    </source>
</evidence>
<dbReference type="PRINTS" id="PR00463">
    <property type="entry name" value="EP450I"/>
</dbReference>
<dbReference type="InterPro" id="IPR036396">
    <property type="entry name" value="Cyt_P450_sf"/>
</dbReference>
<keyword evidence="6 9" id="KW-0408">Iron</keyword>
<evidence type="ECO:0000256" key="7">
    <source>
        <dbReference type="ARBA" id="ARBA00023033"/>
    </source>
</evidence>
<organism evidence="11 12">
    <name type="scientific">Patella caerulea</name>
    <name type="common">Rayed Mediterranean limpet</name>
    <dbReference type="NCBI Taxonomy" id="87958"/>
    <lineage>
        <taxon>Eukaryota</taxon>
        <taxon>Metazoa</taxon>
        <taxon>Spiralia</taxon>
        <taxon>Lophotrochozoa</taxon>
        <taxon>Mollusca</taxon>
        <taxon>Gastropoda</taxon>
        <taxon>Patellogastropoda</taxon>
        <taxon>Patelloidea</taxon>
        <taxon>Patellidae</taxon>
        <taxon>Patella</taxon>
    </lineage>
</organism>
<reference evidence="11 12" key="1">
    <citation type="submission" date="2024-01" db="EMBL/GenBank/DDBJ databases">
        <title>The genome of the rayed Mediterranean limpet Patella caerulea (Linnaeus, 1758).</title>
        <authorList>
            <person name="Anh-Thu Weber A."/>
            <person name="Halstead-Nussloch G."/>
        </authorList>
    </citation>
    <scope>NUCLEOTIDE SEQUENCE [LARGE SCALE GENOMIC DNA]</scope>
    <source>
        <strain evidence="11">AATW-2023a</strain>
        <tissue evidence="11">Whole specimen</tissue>
    </source>
</reference>
<dbReference type="GO" id="GO:0008395">
    <property type="term" value="F:steroid hydroxylase activity"/>
    <property type="evidence" value="ECO:0007669"/>
    <property type="project" value="TreeGrafter"/>
</dbReference>
<dbReference type="SUPFAM" id="SSF48264">
    <property type="entry name" value="Cytochrome P450"/>
    <property type="match status" value="1"/>
</dbReference>
<evidence type="ECO:0008006" key="13">
    <source>
        <dbReference type="Google" id="ProtNLM"/>
    </source>
</evidence>
<evidence type="ECO:0000256" key="9">
    <source>
        <dbReference type="PIRSR" id="PIRSR602401-1"/>
    </source>
</evidence>
<dbReference type="PANTHER" id="PTHR24300">
    <property type="entry name" value="CYTOCHROME P450 508A4-RELATED"/>
    <property type="match status" value="1"/>
</dbReference>
<dbReference type="InterPro" id="IPR050182">
    <property type="entry name" value="Cytochrome_P450_fam2"/>
</dbReference>
<evidence type="ECO:0000256" key="2">
    <source>
        <dbReference type="ARBA" id="ARBA00004370"/>
    </source>
</evidence>
<dbReference type="Pfam" id="PF00067">
    <property type="entry name" value="p450"/>
    <property type="match status" value="1"/>
</dbReference>
<dbReference type="PRINTS" id="PR01686">
    <property type="entry name" value="EP450ICYP2D"/>
</dbReference>
<evidence type="ECO:0000256" key="5">
    <source>
        <dbReference type="ARBA" id="ARBA00023002"/>
    </source>
</evidence>
<dbReference type="GO" id="GO:0006805">
    <property type="term" value="P:xenobiotic metabolic process"/>
    <property type="evidence" value="ECO:0007669"/>
    <property type="project" value="TreeGrafter"/>
</dbReference>
<comment type="similarity">
    <text evidence="3 10">Belongs to the cytochrome P450 family.</text>
</comment>
<evidence type="ECO:0000313" key="11">
    <source>
        <dbReference type="EMBL" id="KAK6175045.1"/>
    </source>
</evidence>
<dbReference type="InterPro" id="IPR017972">
    <property type="entry name" value="Cyt_P450_CS"/>
</dbReference>
<evidence type="ECO:0000256" key="3">
    <source>
        <dbReference type="ARBA" id="ARBA00010617"/>
    </source>
</evidence>
<dbReference type="GO" id="GO:0005506">
    <property type="term" value="F:iron ion binding"/>
    <property type="evidence" value="ECO:0007669"/>
    <property type="project" value="InterPro"/>
</dbReference>
<protein>
    <recommendedName>
        <fullName evidence="13">Cytochrome P450</fullName>
    </recommendedName>
</protein>
<evidence type="ECO:0000313" key="12">
    <source>
        <dbReference type="Proteomes" id="UP001347796"/>
    </source>
</evidence>
<dbReference type="InterPro" id="IPR008069">
    <property type="entry name" value="Cyt_P450_E_grp-I_CYP2D-like"/>
</dbReference>
<gene>
    <name evidence="11" type="ORF">SNE40_013586</name>
</gene>
<keyword evidence="7 10" id="KW-0503">Monooxygenase</keyword>
<accession>A0AAN8JDR7</accession>
<comment type="cofactor">
    <cofactor evidence="1 9">
        <name>heme</name>
        <dbReference type="ChEBI" id="CHEBI:30413"/>
    </cofactor>
</comment>
<keyword evidence="12" id="KW-1185">Reference proteome</keyword>
<evidence type="ECO:0000256" key="8">
    <source>
        <dbReference type="ARBA" id="ARBA00023136"/>
    </source>
</evidence>
<dbReference type="EMBL" id="JAZGQO010000010">
    <property type="protein sequence ID" value="KAK6175045.1"/>
    <property type="molecule type" value="Genomic_DNA"/>
</dbReference>
<evidence type="ECO:0000256" key="10">
    <source>
        <dbReference type="RuleBase" id="RU000461"/>
    </source>
</evidence>